<evidence type="ECO:0000313" key="3">
    <source>
        <dbReference type="Proteomes" id="UP000003963"/>
    </source>
</evidence>
<accession>D9WT81</accession>
<sequence length="270" mass="28768">MTLDRVDLTAATKPSAAYEATLADTTGSPSYDYGSATGTGTGALVLDGGDGAVFDVYAPREGYYTVTPRATGGPLELTAHGATTTASQRLYLTAGNNRVTAAPAGAAPVRLRLLDVTGAGDDTAGVRGYEAESGALSGAFKPDFGAHASGVFLRRLARQRRVQHRHTHRPGPGRGALPDGGPLRQQRAARQRPRVQHRHRLARRGHHGRPGEAPARDVQEHLGLGRLLDLGRPRRPRQGRQHGHLRQPGRLCPQPRPDRPGPGHRLTPLA</sequence>
<dbReference type="STRING" id="457427.SSOG_06016"/>
<keyword evidence="3" id="KW-1185">Reference proteome</keyword>
<gene>
    <name evidence="2" type="ORF">SSOG_06016</name>
</gene>
<feature type="compositionally biased region" description="Basic residues" evidence="1">
    <location>
        <begin position="233"/>
        <end position="247"/>
    </location>
</feature>
<feature type="compositionally biased region" description="Basic residues" evidence="1">
    <location>
        <begin position="187"/>
        <end position="208"/>
    </location>
</feature>
<reference evidence="2 3" key="1">
    <citation type="submission" date="2009-02" db="EMBL/GenBank/DDBJ databases">
        <title>Annotation of Streptomyces hygroscopicus strain ATCC 53653.</title>
        <authorList>
            <consortium name="The Broad Institute Genome Sequencing Platform"/>
            <consortium name="Broad Institute Microbial Sequencing Center"/>
            <person name="Fischbach M."/>
            <person name="Godfrey P."/>
            <person name="Ward D."/>
            <person name="Young S."/>
            <person name="Zeng Q."/>
            <person name="Koehrsen M."/>
            <person name="Alvarado L."/>
            <person name="Berlin A.M."/>
            <person name="Bochicchio J."/>
            <person name="Borenstein D."/>
            <person name="Chapman S.B."/>
            <person name="Chen Z."/>
            <person name="Engels R."/>
            <person name="Freedman E."/>
            <person name="Gellesch M."/>
            <person name="Goldberg J."/>
            <person name="Griggs A."/>
            <person name="Gujja S."/>
            <person name="Heilman E.R."/>
            <person name="Heiman D.I."/>
            <person name="Hepburn T.A."/>
            <person name="Howarth C."/>
            <person name="Jen D."/>
            <person name="Larson L."/>
            <person name="Lewis B."/>
            <person name="Mehta T."/>
            <person name="Park D."/>
            <person name="Pearson M."/>
            <person name="Richards J."/>
            <person name="Roberts A."/>
            <person name="Saif S."/>
            <person name="Shea T.D."/>
            <person name="Shenoy N."/>
            <person name="Sisk P."/>
            <person name="Stolte C."/>
            <person name="Sykes S.N."/>
            <person name="Thomson T."/>
            <person name="Walk T."/>
            <person name="White J."/>
            <person name="Yandava C."/>
            <person name="Straight P."/>
            <person name="Clardy J."/>
            <person name="Hung D."/>
            <person name="Kolter R."/>
            <person name="Mekalanos J."/>
            <person name="Walker S."/>
            <person name="Walsh C.T."/>
            <person name="Wieland-Brown L.C."/>
            <person name="Haas B."/>
            <person name="Nusbaum C."/>
            <person name="Birren B."/>
        </authorList>
    </citation>
    <scope>NUCLEOTIDE SEQUENCE [LARGE SCALE GENOMIC DNA]</scope>
    <source>
        <strain evidence="2 3">ATCC 53653</strain>
    </source>
</reference>
<dbReference type="HOGENOM" id="CLU_1030229_0_0_11"/>
<organism evidence="2 3">
    <name type="scientific">Streptomyces himastatinicus ATCC 53653</name>
    <dbReference type="NCBI Taxonomy" id="457427"/>
    <lineage>
        <taxon>Bacteria</taxon>
        <taxon>Bacillati</taxon>
        <taxon>Actinomycetota</taxon>
        <taxon>Actinomycetes</taxon>
        <taxon>Kitasatosporales</taxon>
        <taxon>Streptomycetaceae</taxon>
        <taxon>Streptomyces</taxon>
        <taxon>Streptomyces violaceusniger group</taxon>
    </lineage>
</organism>
<dbReference type="Proteomes" id="UP000003963">
    <property type="component" value="Unassembled WGS sequence"/>
</dbReference>
<feature type="region of interest" description="Disordered" evidence="1">
    <location>
        <begin position="159"/>
        <end position="270"/>
    </location>
</feature>
<name>D9WT81_9ACTN</name>
<evidence type="ECO:0000256" key="1">
    <source>
        <dbReference type="SAM" id="MobiDB-lite"/>
    </source>
</evidence>
<evidence type="ECO:0000313" key="2">
    <source>
        <dbReference type="EMBL" id="EFL26302.1"/>
    </source>
</evidence>
<proteinExistence type="predicted"/>
<feature type="compositionally biased region" description="Basic residues" evidence="1">
    <location>
        <begin position="159"/>
        <end position="171"/>
    </location>
</feature>
<feature type="compositionally biased region" description="Low complexity" evidence="1">
    <location>
        <begin position="221"/>
        <end position="230"/>
    </location>
</feature>
<protein>
    <submittedName>
        <fullName evidence="2">Uncharacterized protein</fullName>
    </submittedName>
</protein>
<dbReference type="AlphaFoldDB" id="D9WT81"/>
<dbReference type="EMBL" id="GG657754">
    <property type="protein sequence ID" value="EFL26302.1"/>
    <property type="molecule type" value="Genomic_DNA"/>
</dbReference>